<dbReference type="SUPFAM" id="SSF56003">
    <property type="entry name" value="Molybdenum cofactor-binding domain"/>
    <property type="match status" value="1"/>
</dbReference>
<accession>A0A2U9ILL5</accession>
<dbReference type="Pfam" id="PF20256">
    <property type="entry name" value="MoCoBD_2"/>
    <property type="match status" value="1"/>
</dbReference>
<dbReference type="Gene3D" id="3.30.365.10">
    <property type="entry name" value="Aldehyde oxidase/xanthine dehydrogenase, molybdopterin binding domain"/>
    <property type="match status" value="5"/>
</dbReference>
<dbReference type="InterPro" id="IPR016208">
    <property type="entry name" value="Ald_Oxase/xanthine_DH-like"/>
</dbReference>
<gene>
    <name evidence="4" type="ORF">DFR86_04625</name>
</gene>
<dbReference type="InterPro" id="IPR037165">
    <property type="entry name" value="AldOxase/xan_DH_Mopterin-bd_sf"/>
</dbReference>
<dbReference type="GO" id="GO:0016491">
    <property type="term" value="F:oxidoreductase activity"/>
    <property type="evidence" value="ECO:0007669"/>
    <property type="project" value="UniProtKB-KW"/>
</dbReference>
<evidence type="ECO:0000259" key="3">
    <source>
        <dbReference type="SMART" id="SM01008"/>
    </source>
</evidence>
<organism evidence="4 5">
    <name type="scientific">Acidianus sulfidivorans JP7</name>
    <dbReference type="NCBI Taxonomy" id="619593"/>
    <lineage>
        <taxon>Archaea</taxon>
        <taxon>Thermoproteota</taxon>
        <taxon>Thermoprotei</taxon>
        <taxon>Sulfolobales</taxon>
        <taxon>Sulfolobaceae</taxon>
        <taxon>Acidianus</taxon>
    </lineage>
</organism>
<keyword evidence="5" id="KW-1185">Reference proteome</keyword>
<dbReference type="InterPro" id="IPR036856">
    <property type="entry name" value="Ald_Oxase/Xan_DH_a/b_sf"/>
</dbReference>
<dbReference type="Gene3D" id="3.90.1170.50">
    <property type="entry name" value="Aldehyde oxidase/xanthine dehydrogenase, a/b hammerhead"/>
    <property type="match status" value="1"/>
</dbReference>
<keyword evidence="2" id="KW-0560">Oxidoreductase</keyword>
<dbReference type="InterPro" id="IPR008274">
    <property type="entry name" value="AldOxase/xan_DH_MoCoBD1"/>
</dbReference>
<keyword evidence="1" id="KW-0500">Molybdenum</keyword>
<dbReference type="Pfam" id="PF02738">
    <property type="entry name" value="MoCoBD_1"/>
    <property type="match status" value="1"/>
</dbReference>
<proteinExistence type="predicted"/>
<dbReference type="SUPFAM" id="SSF54665">
    <property type="entry name" value="CO dehydrogenase molybdoprotein N-domain-like"/>
    <property type="match status" value="1"/>
</dbReference>
<dbReference type="PANTHER" id="PTHR11908:SF132">
    <property type="entry name" value="ALDEHYDE OXIDASE 1-RELATED"/>
    <property type="match status" value="1"/>
</dbReference>
<dbReference type="Proteomes" id="UP000248410">
    <property type="component" value="Chromosome"/>
</dbReference>
<dbReference type="AlphaFoldDB" id="A0A2U9ILL5"/>
<evidence type="ECO:0000313" key="5">
    <source>
        <dbReference type="Proteomes" id="UP000248410"/>
    </source>
</evidence>
<evidence type="ECO:0000256" key="2">
    <source>
        <dbReference type="ARBA" id="ARBA00023002"/>
    </source>
</evidence>
<dbReference type="InterPro" id="IPR000674">
    <property type="entry name" value="Ald_Oxase/Xan_DH_a/b"/>
</dbReference>
<dbReference type="EMBL" id="CP029288">
    <property type="protein sequence ID" value="AWR96912.1"/>
    <property type="molecule type" value="Genomic_DNA"/>
</dbReference>
<evidence type="ECO:0000256" key="1">
    <source>
        <dbReference type="ARBA" id="ARBA00022505"/>
    </source>
</evidence>
<sequence>MLLREHYNVISGKSKYIDDIEMNNMLYLGVYRSSYARARIQSIAEPSNTVLTLTWDKVKTYMPVRPDPRVQNLVKMPVLAEGKVNFVGQPILAFVVKDRYEIEDKIDEVGIDYEPLKPITTIDEALKNEEKIHEKGNIAADINLEGGKTELKHSADIIVERELEQERIVSNPMEPKGIITYYNNDTLYVIGSFQSSFRIKSDLQEALQIPPDKIIVKSAPNVGGGFGNKVPAYPEYVLASIASIMLKRPIKWIETRREHLTNPTQGRGVKSKVKLYAKNDGTILGVEGEIFNDLGAYAYTINTNTAGFIANLLNGPYKMQFMKVRAVSVYTNKPPTGPYRGAGRPEATLILETLVEDLAEKLGMDSVDLRRKNIIENGFITPLGVKIDNAGYIELLNRGEKIYRELKEKYKGKGVSLIAFTETVSAAPGEGAKIRIGKGKIQLFVGAGPHGQAHHSTFALLASEVLNYPSDKIEVITNDTETLKEGIGSFGSRTAAAGGSAVISACQGILKELEKRGLSLTEAINSDNIIEYETFSKAENIYTPGVHIAVVDIDELYVPKVLEYYAIDDVGRAIILDEVQGQITGGVLQGISQVYLEGALYNDNGSPIYGSISEEGVPTAIDANYKITVDSIETPSNLPSKARGVGEAGTTGALAATFIALEKRINKKLNRTPISPSILAKIMEQDN</sequence>
<dbReference type="PANTHER" id="PTHR11908">
    <property type="entry name" value="XANTHINE DEHYDROGENASE"/>
    <property type="match status" value="1"/>
</dbReference>
<evidence type="ECO:0000313" key="4">
    <source>
        <dbReference type="EMBL" id="AWR96912.1"/>
    </source>
</evidence>
<reference evidence="4 5" key="1">
    <citation type="submission" date="2018-05" db="EMBL/GenBank/DDBJ databases">
        <title>Complete Genome Sequences of Extremely Thermoacidophilic, Metal-Mobilizing Type-Strain Members of the Archaeal Family Sulfolobaceae: Acidianus brierleyi DSM-1651T, Acidianus sulfidivorans DSM-18786T, Metallosphaera hakonensis DSM-7519T, and Metallosphaera prunae DSM-10039T.</title>
        <authorList>
            <person name="Counts J.A."/>
            <person name="Kelly R.M."/>
        </authorList>
    </citation>
    <scope>NUCLEOTIDE SEQUENCE [LARGE SCALE GENOMIC DNA]</scope>
    <source>
        <strain evidence="4 5">JP7</strain>
    </source>
</reference>
<dbReference type="KEGG" id="asul:DFR86_04625"/>
<dbReference type="Pfam" id="PF01315">
    <property type="entry name" value="Ald_Xan_dh_C"/>
    <property type="match status" value="1"/>
</dbReference>
<protein>
    <submittedName>
        <fullName evidence="4">Aldehyde oxidase</fullName>
    </submittedName>
</protein>
<dbReference type="InterPro" id="IPR046867">
    <property type="entry name" value="AldOxase/xan_DH_MoCoBD2"/>
</dbReference>
<feature type="domain" description="Aldehyde oxidase/xanthine dehydrogenase a/b hammerhead" evidence="3">
    <location>
        <begin position="11"/>
        <end position="117"/>
    </location>
</feature>
<name>A0A2U9ILL5_9CREN</name>
<dbReference type="OrthoDB" id="57164at2157"/>
<dbReference type="SMART" id="SM01008">
    <property type="entry name" value="Ald_Xan_dh_C"/>
    <property type="match status" value="1"/>
</dbReference>
<dbReference type="GO" id="GO:0005506">
    <property type="term" value="F:iron ion binding"/>
    <property type="evidence" value="ECO:0007669"/>
    <property type="project" value="InterPro"/>
</dbReference>
<dbReference type="GeneID" id="36837228"/>
<dbReference type="RefSeq" id="WP_110379802.1">
    <property type="nucleotide sequence ID" value="NZ_CP029288.2"/>
</dbReference>